<dbReference type="AlphaFoldDB" id="A0A2N3XRR5"/>
<evidence type="ECO:0000313" key="1">
    <source>
        <dbReference type="EMBL" id="PKW13365.1"/>
    </source>
</evidence>
<evidence type="ECO:0008006" key="3">
    <source>
        <dbReference type="Google" id="ProtNLM"/>
    </source>
</evidence>
<sequence length="132" mass="14446">MTTGMEGLAAGVSALAGQAEGLRAAVDSGQLVMDPEAAERVAKVYDEKAEALFGLRRNTRQLLANGAYGNCFIGRAMNQKFSDKVNAPEVGLVAILTKVEQILRDMAKAYRDSARDMRDKDEEHARNLKRNF</sequence>
<keyword evidence="2" id="KW-1185">Reference proteome</keyword>
<dbReference type="Proteomes" id="UP000233786">
    <property type="component" value="Unassembled WGS sequence"/>
</dbReference>
<dbReference type="STRING" id="994479.GCA_000194155_06283"/>
<reference evidence="1" key="1">
    <citation type="submission" date="2017-12" db="EMBL/GenBank/DDBJ databases">
        <title>Sequencing the genomes of 1000 Actinobacteria strains.</title>
        <authorList>
            <person name="Klenk H.-P."/>
        </authorList>
    </citation>
    <scope>NUCLEOTIDE SEQUENCE [LARGE SCALE GENOMIC DNA]</scope>
    <source>
        <strain evidence="1">DSM 44228</strain>
    </source>
</reference>
<gene>
    <name evidence="1" type="ORF">A8926_0889</name>
</gene>
<comment type="caution">
    <text evidence="1">The sequence shown here is derived from an EMBL/GenBank/DDBJ whole genome shotgun (WGS) entry which is preliminary data.</text>
</comment>
<organism evidence="1 2">
    <name type="scientific">Saccharopolyspora spinosa</name>
    <dbReference type="NCBI Taxonomy" id="60894"/>
    <lineage>
        <taxon>Bacteria</taxon>
        <taxon>Bacillati</taxon>
        <taxon>Actinomycetota</taxon>
        <taxon>Actinomycetes</taxon>
        <taxon>Pseudonocardiales</taxon>
        <taxon>Pseudonocardiaceae</taxon>
        <taxon>Saccharopolyspora</taxon>
    </lineage>
</organism>
<dbReference type="RefSeq" id="WP_237710856.1">
    <property type="nucleotide sequence ID" value="NZ_CP061007.1"/>
</dbReference>
<accession>A0A2N3XRR5</accession>
<protein>
    <recommendedName>
        <fullName evidence="3">Excreted virulence factor EspC (Type VII ESX diderm)</fullName>
    </recommendedName>
</protein>
<dbReference type="EMBL" id="PJNB01000001">
    <property type="protein sequence ID" value="PKW13365.1"/>
    <property type="molecule type" value="Genomic_DNA"/>
</dbReference>
<proteinExistence type="predicted"/>
<name>A0A2N3XRR5_SACSN</name>
<evidence type="ECO:0000313" key="2">
    <source>
        <dbReference type="Proteomes" id="UP000233786"/>
    </source>
</evidence>